<reference evidence="1 2" key="1">
    <citation type="journal article" date="2007" name="Science">
        <title>The Chlamydomonas genome reveals the evolution of key animal and plant functions.</title>
        <authorList>
            <person name="Merchant S.S."/>
            <person name="Prochnik S.E."/>
            <person name="Vallon O."/>
            <person name="Harris E.H."/>
            <person name="Karpowicz S.J."/>
            <person name="Witman G.B."/>
            <person name="Terry A."/>
            <person name="Salamov A."/>
            <person name="Fritz-Laylin L.K."/>
            <person name="Marechal-Drouard L."/>
            <person name="Marshall W.F."/>
            <person name="Qu L.H."/>
            <person name="Nelson D.R."/>
            <person name="Sanderfoot A.A."/>
            <person name="Spalding M.H."/>
            <person name="Kapitonov V.V."/>
            <person name="Ren Q."/>
            <person name="Ferris P."/>
            <person name="Lindquist E."/>
            <person name="Shapiro H."/>
            <person name="Lucas S.M."/>
            <person name="Grimwood J."/>
            <person name="Schmutz J."/>
            <person name="Cardol P."/>
            <person name="Cerutti H."/>
            <person name="Chanfreau G."/>
            <person name="Chen C.L."/>
            <person name="Cognat V."/>
            <person name="Croft M.T."/>
            <person name="Dent R."/>
            <person name="Dutcher S."/>
            <person name="Fernandez E."/>
            <person name="Fukuzawa H."/>
            <person name="Gonzalez-Ballester D."/>
            <person name="Gonzalez-Halphen D."/>
            <person name="Hallmann A."/>
            <person name="Hanikenne M."/>
            <person name="Hippler M."/>
            <person name="Inwood W."/>
            <person name="Jabbari K."/>
            <person name="Kalanon M."/>
            <person name="Kuras R."/>
            <person name="Lefebvre P.A."/>
            <person name="Lemaire S.D."/>
            <person name="Lobanov A.V."/>
            <person name="Lohr M."/>
            <person name="Manuell A."/>
            <person name="Meier I."/>
            <person name="Mets L."/>
            <person name="Mittag M."/>
            <person name="Mittelmeier T."/>
            <person name="Moroney J.V."/>
            <person name="Moseley J."/>
            <person name="Napoli C."/>
            <person name="Nedelcu A.M."/>
            <person name="Niyogi K."/>
            <person name="Novoselov S.V."/>
            <person name="Paulsen I.T."/>
            <person name="Pazour G."/>
            <person name="Purton S."/>
            <person name="Ral J.P."/>
            <person name="Riano-Pachon D.M."/>
            <person name="Riekhof W."/>
            <person name="Rymarquis L."/>
            <person name="Schroda M."/>
            <person name="Stern D."/>
            <person name="Umen J."/>
            <person name="Willows R."/>
            <person name="Wilson N."/>
            <person name="Zimmer S.L."/>
            <person name="Allmer J."/>
            <person name="Balk J."/>
            <person name="Bisova K."/>
            <person name="Chen C.J."/>
            <person name="Elias M."/>
            <person name="Gendler K."/>
            <person name="Hauser C."/>
            <person name="Lamb M.R."/>
            <person name="Ledford H."/>
            <person name="Long J.C."/>
            <person name="Minagawa J."/>
            <person name="Page M.D."/>
            <person name="Pan J."/>
            <person name="Pootakham W."/>
            <person name="Roje S."/>
            <person name="Rose A."/>
            <person name="Stahlberg E."/>
            <person name="Terauchi A.M."/>
            <person name="Yang P."/>
            <person name="Ball S."/>
            <person name="Bowler C."/>
            <person name="Dieckmann C.L."/>
            <person name="Gladyshev V.N."/>
            <person name="Green P."/>
            <person name="Jorgensen R."/>
            <person name="Mayfield S."/>
            <person name="Mueller-Roeber B."/>
            <person name="Rajamani S."/>
            <person name="Sayre R.T."/>
            <person name="Brokstein P."/>
            <person name="Dubchak I."/>
            <person name="Goodstein D."/>
            <person name="Hornick L."/>
            <person name="Huang Y.W."/>
            <person name="Jhaveri J."/>
            <person name="Luo Y."/>
            <person name="Martinez D."/>
            <person name="Ngau W.C."/>
            <person name="Otillar B."/>
            <person name="Poliakov A."/>
            <person name="Porter A."/>
            <person name="Szajkowski L."/>
            <person name="Werner G."/>
            <person name="Zhou K."/>
            <person name="Grigoriev I.V."/>
            <person name="Rokhsar D.S."/>
            <person name="Grossman A.R."/>
        </authorList>
    </citation>
    <scope>NUCLEOTIDE SEQUENCE [LARGE SCALE GENOMIC DNA]</scope>
    <source>
        <strain evidence="2">CC-503</strain>
    </source>
</reference>
<dbReference type="FunFam" id="1.10.1410.20:FF:000005">
    <property type="entry name" value="Predicted protein"/>
    <property type="match status" value="1"/>
</dbReference>
<dbReference type="PROSITE" id="PS50152">
    <property type="entry name" value="25A_SYNTH_3"/>
    <property type="match status" value="1"/>
</dbReference>
<sequence length="394" mass="43253">MVPTLIQVHKPTENSDDNQRGVLEKMLPGSKAYERYFNGQLRLLISPAGGSAAEQQAKQAAVATNLIHGLLGKCPLIKVYRIHKGGSFGRRTLVSGAHDVDLSVFVIKFQERALNYEDWSGEAGERLQRDMQRAVAAYLRGQEELHDVVEVEHGTHYKHCVNLKVHGVDMDIKMTAIVPLGGNGGRDNGKAQRDVLMQALWDTPPHLRQADPAREAALAEALTAVVKEISDRIKFVARLVKCWYKNSLQRYIPYVPSVLLETVVLAAAQRKGLLSPGKQESGAEVAVFLAALELLDAAVTRREVVLLEAGPVWGYTRAQAESCRHVWRNDPVVVLHPIDPTCNLAACPQPDRAVDWSALAAAARALRRVVRDCNMLELVASSSLAAAIRVQLAP</sequence>
<dbReference type="InParanoid" id="A0A2K3D1H7"/>
<organism evidence="1 2">
    <name type="scientific">Chlamydomonas reinhardtii</name>
    <name type="common">Chlamydomonas smithii</name>
    <dbReference type="NCBI Taxonomy" id="3055"/>
    <lineage>
        <taxon>Eukaryota</taxon>
        <taxon>Viridiplantae</taxon>
        <taxon>Chlorophyta</taxon>
        <taxon>core chlorophytes</taxon>
        <taxon>Chlorophyceae</taxon>
        <taxon>CS clade</taxon>
        <taxon>Chlamydomonadales</taxon>
        <taxon>Chlamydomonadaceae</taxon>
        <taxon>Chlamydomonas</taxon>
    </lineage>
</organism>
<evidence type="ECO:0000313" key="1">
    <source>
        <dbReference type="EMBL" id="PNW74367.1"/>
    </source>
</evidence>
<proteinExistence type="predicted"/>
<evidence type="ECO:0000313" key="2">
    <source>
        <dbReference type="Proteomes" id="UP000006906"/>
    </source>
</evidence>
<name>A0A2K3D1H7_CHLRE</name>
<dbReference type="Gramene" id="PNW74367">
    <property type="protein sequence ID" value="PNW74367"/>
    <property type="gene ID" value="CHLRE_13g605550v5"/>
</dbReference>
<accession>A0A2K3D1H7</accession>
<dbReference type="SUPFAM" id="SSF81301">
    <property type="entry name" value="Nucleotidyltransferase"/>
    <property type="match status" value="1"/>
</dbReference>
<dbReference type="PANTHER" id="PTHR11258">
    <property type="entry name" value="2-5 OLIGOADENYLATE SYNTHETASE"/>
    <property type="match status" value="1"/>
</dbReference>
<dbReference type="GO" id="GO:0016020">
    <property type="term" value="C:membrane"/>
    <property type="evidence" value="ECO:0000318"/>
    <property type="project" value="GO_Central"/>
</dbReference>
<dbReference type="OrthoDB" id="549996at2759"/>
<dbReference type="InterPro" id="IPR043519">
    <property type="entry name" value="NT_sf"/>
</dbReference>
<dbReference type="FunFam" id="3.30.460.10:FF:000071">
    <property type="entry name" value="Predicted protein"/>
    <property type="match status" value="1"/>
</dbReference>
<dbReference type="Proteomes" id="UP000006906">
    <property type="component" value="Chromosome 13"/>
</dbReference>
<dbReference type="RefSeq" id="XP_042917846.1">
    <property type="nucleotide sequence ID" value="XM_043069871.1"/>
</dbReference>
<dbReference type="KEGG" id="cre:CHLRE_13g605550v5"/>
<dbReference type="GeneID" id="66056119"/>
<dbReference type="AlphaFoldDB" id="A0A2K3D1H7"/>
<dbReference type="Gene3D" id="1.10.1410.20">
    <property type="entry name" value="2'-5'-oligoadenylate synthetase 1, domain 2"/>
    <property type="match status" value="1"/>
</dbReference>
<keyword evidence="2" id="KW-1185">Reference proteome</keyword>
<dbReference type="GO" id="GO:0005654">
    <property type="term" value="C:nucleoplasm"/>
    <property type="evidence" value="ECO:0000318"/>
    <property type="project" value="GO_Central"/>
</dbReference>
<evidence type="ECO:0008006" key="3">
    <source>
        <dbReference type="Google" id="ProtNLM"/>
    </source>
</evidence>
<dbReference type="GO" id="GO:0001730">
    <property type="term" value="F:2'-5'-oligoadenylate synthetase activity"/>
    <property type="evidence" value="ECO:0000318"/>
    <property type="project" value="GO_Central"/>
</dbReference>
<dbReference type="GO" id="GO:0005829">
    <property type="term" value="C:cytosol"/>
    <property type="evidence" value="ECO:0000318"/>
    <property type="project" value="GO_Central"/>
</dbReference>
<dbReference type="GO" id="GO:0003725">
    <property type="term" value="F:double-stranded RNA binding"/>
    <property type="evidence" value="ECO:0000318"/>
    <property type="project" value="GO_Central"/>
</dbReference>
<protein>
    <recommendedName>
        <fullName evidence="3">2'-5'-oligoadenylate synthetase 1 domain-containing protein</fullName>
    </recommendedName>
</protein>
<dbReference type="PANTHER" id="PTHR11258:SF11">
    <property type="entry name" value="C2H2-TYPE DOMAIN-CONTAINING PROTEIN"/>
    <property type="match status" value="1"/>
</dbReference>
<dbReference type="EMBL" id="CM008974">
    <property type="protein sequence ID" value="PNW74367.1"/>
    <property type="molecule type" value="Genomic_DNA"/>
</dbReference>
<dbReference type="Gene3D" id="3.30.460.10">
    <property type="entry name" value="Beta Polymerase, domain 2"/>
    <property type="match status" value="1"/>
</dbReference>
<gene>
    <name evidence="1" type="ORF">CHLRE_13g605550v5</name>
</gene>